<feature type="non-terminal residue" evidence="1">
    <location>
        <position position="1"/>
    </location>
</feature>
<feature type="non-terminal residue" evidence="1">
    <location>
        <position position="28"/>
    </location>
</feature>
<organism evidence="1">
    <name type="scientific">marine metagenome</name>
    <dbReference type="NCBI Taxonomy" id="408172"/>
    <lineage>
        <taxon>unclassified sequences</taxon>
        <taxon>metagenomes</taxon>
        <taxon>ecological metagenomes</taxon>
    </lineage>
</organism>
<name>A0A383EF59_9ZZZZ</name>
<accession>A0A383EF59</accession>
<sequence>IFNQIPECVNPFLIWMKRMEKGILLRSY</sequence>
<gene>
    <name evidence="1" type="ORF">METZ01_LOCUS508108</name>
</gene>
<evidence type="ECO:0000313" key="1">
    <source>
        <dbReference type="EMBL" id="SVE55254.1"/>
    </source>
</evidence>
<protein>
    <submittedName>
        <fullName evidence="1">Uncharacterized protein</fullName>
    </submittedName>
</protein>
<reference evidence="1" key="1">
    <citation type="submission" date="2018-05" db="EMBL/GenBank/DDBJ databases">
        <authorList>
            <person name="Lanie J.A."/>
            <person name="Ng W.-L."/>
            <person name="Kazmierczak K.M."/>
            <person name="Andrzejewski T.M."/>
            <person name="Davidsen T.M."/>
            <person name="Wayne K.J."/>
            <person name="Tettelin H."/>
            <person name="Glass J.I."/>
            <person name="Rusch D."/>
            <person name="Podicherti R."/>
            <person name="Tsui H.-C.T."/>
            <person name="Winkler M.E."/>
        </authorList>
    </citation>
    <scope>NUCLEOTIDE SEQUENCE</scope>
</reference>
<dbReference type="AlphaFoldDB" id="A0A383EF59"/>
<proteinExistence type="predicted"/>
<dbReference type="EMBL" id="UINC01225266">
    <property type="protein sequence ID" value="SVE55254.1"/>
    <property type="molecule type" value="Genomic_DNA"/>
</dbReference>